<accession>A0A2N9I839</accession>
<dbReference type="PANTHER" id="PTHR35499:SF4">
    <property type="entry name" value="ALC-INTERACTING PROTEIN 1"/>
    <property type="match status" value="1"/>
</dbReference>
<protein>
    <recommendedName>
        <fullName evidence="2">DUF3741 domain-containing protein</fullName>
    </recommendedName>
</protein>
<evidence type="ECO:0000256" key="1">
    <source>
        <dbReference type="SAM" id="MobiDB-lite"/>
    </source>
</evidence>
<gene>
    <name evidence="3" type="ORF">FSB_LOCUS48166</name>
</gene>
<sequence length="392" mass="44841">MFSCFTSLPTHPADFVHDSNTIKSEDHKENPKAGAVIQAPANNPGIVARLMGLDSLPQTNWVPRKGTHDSVMRSRSVNFADYMMEFDLAQAQHRRVRTSVSFREVPTLSHQQNHDVLVESLNKVDESETKGSMRSKVRKSEMGFGEMKQRKEQRSKNKEHMKERELLKKKVNQGNNKISMLRDEPRRVSDPNGAKRFPTHKKNVYKNNVASLKAKSPSKPMNQKKLLVEPKFTRKRKIQNLAVKVEPEFDSQNSSLVSVLEVSDDAMQKQGHISEASRPMKLNLKGKSGSTPTVSDTDDLRVGAIKNKDYDSMEISETQYYSEVVGKPFRLTENDIKESNWKAKNFLGCEEFEEVCMEFELEVLDVLLNQVVDELVEIPYENFLYTMLEETL</sequence>
<dbReference type="EMBL" id="OIVN01004990">
    <property type="protein sequence ID" value="SPD20284.1"/>
    <property type="molecule type" value="Genomic_DNA"/>
</dbReference>
<evidence type="ECO:0000259" key="2">
    <source>
        <dbReference type="Pfam" id="PF14383"/>
    </source>
</evidence>
<name>A0A2N9I839_FAGSY</name>
<proteinExistence type="predicted"/>
<dbReference type="InterPro" id="IPR032795">
    <property type="entry name" value="DUF3741-assoc"/>
</dbReference>
<dbReference type="Pfam" id="PF14383">
    <property type="entry name" value="VARLMGL"/>
    <property type="match status" value="1"/>
</dbReference>
<feature type="compositionally biased region" description="Basic and acidic residues" evidence="1">
    <location>
        <begin position="147"/>
        <end position="164"/>
    </location>
</feature>
<reference evidence="3" key="1">
    <citation type="submission" date="2018-02" db="EMBL/GenBank/DDBJ databases">
        <authorList>
            <person name="Cohen D.B."/>
            <person name="Kent A.D."/>
        </authorList>
    </citation>
    <scope>NUCLEOTIDE SEQUENCE</scope>
</reference>
<organism evidence="3">
    <name type="scientific">Fagus sylvatica</name>
    <name type="common">Beechnut</name>
    <dbReference type="NCBI Taxonomy" id="28930"/>
    <lineage>
        <taxon>Eukaryota</taxon>
        <taxon>Viridiplantae</taxon>
        <taxon>Streptophyta</taxon>
        <taxon>Embryophyta</taxon>
        <taxon>Tracheophyta</taxon>
        <taxon>Spermatophyta</taxon>
        <taxon>Magnoliopsida</taxon>
        <taxon>eudicotyledons</taxon>
        <taxon>Gunneridae</taxon>
        <taxon>Pentapetalae</taxon>
        <taxon>rosids</taxon>
        <taxon>fabids</taxon>
        <taxon>Fagales</taxon>
        <taxon>Fagaceae</taxon>
        <taxon>Fagus</taxon>
    </lineage>
</organism>
<feature type="domain" description="DUF3741" evidence="2">
    <location>
        <begin position="44"/>
        <end position="60"/>
    </location>
</feature>
<evidence type="ECO:0000313" key="3">
    <source>
        <dbReference type="EMBL" id="SPD20284.1"/>
    </source>
</evidence>
<dbReference type="PANTHER" id="PTHR35499">
    <property type="entry name" value="OS05G0128300 PROTEIN"/>
    <property type="match status" value="1"/>
</dbReference>
<dbReference type="AlphaFoldDB" id="A0A2N9I839"/>
<feature type="region of interest" description="Disordered" evidence="1">
    <location>
        <begin position="123"/>
        <end position="164"/>
    </location>
</feature>